<feature type="transmembrane region" description="Helical" evidence="1">
    <location>
        <begin position="9"/>
        <end position="28"/>
    </location>
</feature>
<feature type="transmembrane region" description="Helical" evidence="1">
    <location>
        <begin position="129"/>
        <end position="147"/>
    </location>
</feature>
<proteinExistence type="predicted"/>
<keyword evidence="1" id="KW-0472">Membrane</keyword>
<keyword evidence="4" id="KW-1185">Reference proteome</keyword>
<feature type="transmembrane region" description="Helical" evidence="1">
    <location>
        <begin position="154"/>
        <end position="173"/>
    </location>
</feature>
<dbReference type="CDD" id="cd01610">
    <property type="entry name" value="PAP2_like"/>
    <property type="match status" value="1"/>
</dbReference>
<feature type="transmembrane region" description="Helical" evidence="1">
    <location>
        <begin position="75"/>
        <end position="93"/>
    </location>
</feature>
<dbReference type="SUPFAM" id="SSF48317">
    <property type="entry name" value="Acid phosphatase/Vanadium-dependent haloperoxidase"/>
    <property type="match status" value="1"/>
</dbReference>
<feature type="domain" description="Phosphatidic acid phosphatase type 2/haloperoxidase" evidence="2">
    <location>
        <begin position="73"/>
        <end position="194"/>
    </location>
</feature>
<dbReference type="PANTHER" id="PTHR14969:SF13">
    <property type="entry name" value="AT30094P"/>
    <property type="match status" value="1"/>
</dbReference>
<dbReference type="SMART" id="SM00014">
    <property type="entry name" value="acidPPc"/>
    <property type="match status" value="1"/>
</dbReference>
<dbReference type="EMBL" id="JBHTLP010000008">
    <property type="protein sequence ID" value="MFD1142590.1"/>
    <property type="molecule type" value="Genomic_DNA"/>
</dbReference>
<feature type="transmembrane region" description="Helical" evidence="1">
    <location>
        <begin position="48"/>
        <end position="68"/>
    </location>
</feature>
<dbReference type="Gene3D" id="1.20.144.10">
    <property type="entry name" value="Phosphatidic acid phosphatase type 2/haloperoxidase"/>
    <property type="match status" value="1"/>
</dbReference>
<dbReference type="InterPro" id="IPR036938">
    <property type="entry name" value="PAP2/HPO_sf"/>
</dbReference>
<keyword evidence="1" id="KW-1133">Transmembrane helix</keyword>
<keyword evidence="1" id="KW-0812">Transmembrane</keyword>
<organism evidence="3 4">
    <name type="scientific">Larkinella insperata</name>
    <dbReference type="NCBI Taxonomy" id="332158"/>
    <lineage>
        <taxon>Bacteria</taxon>
        <taxon>Pseudomonadati</taxon>
        <taxon>Bacteroidota</taxon>
        <taxon>Cytophagia</taxon>
        <taxon>Cytophagales</taxon>
        <taxon>Spirosomataceae</taxon>
        <taxon>Larkinella</taxon>
    </lineage>
</organism>
<evidence type="ECO:0000259" key="2">
    <source>
        <dbReference type="SMART" id="SM00014"/>
    </source>
</evidence>
<dbReference type="RefSeq" id="WP_265993085.1">
    <property type="nucleotide sequence ID" value="NZ_CP110973.1"/>
</dbReference>
<reference evidence="4" key="1">
    <citation type="journal article" date="2019" name="Int. J. Syst. Evol. Microbiol.">
        <title>The Global Catalogue of Microorganisms (GCM) 10K type strain sequencing project: providing services to taxonomists for standard genome sequencing and annotation.</title>
        <authorList>
            <consortium name="The Broad Institute Genomics Platform"/>
            <consortium name="The Broad Institute Genome Sequencing Center for Infectious Disease"/>
            <person name="Wu L."/>
            <person name="Ma J."/>
        </authorList>
    </citation>
    <scope>NUCLEOTIDE SEQUENCE [LARGE SCALE GENOMIC DNA]</scope>
    <source>
        <strain evidence="4">CCUG 55608</strain>
    </source>
</reference>
<protein>
    <submittedName>
        <fullName evidence="3">Phosphatase PAP2 family protein</fullName>
    </submittedName>
</protein>
<dbReference type="Pfam" id="PF01569">
    <property type="entry name" value="PAP2"/>
    <property type="match status" value="1"/>
</dbReference>
<sequence length="218" mass="25332">MDIFARNRSFFIVYLSAFTLVSILMLIYSKTELMQWVNARNAPSADLFFRNVTYLGDGAFAVMVTVALAFRSFRFALMGAASFLLSTAIVRVLKQLVFSESLRPLKYFEHSTWQYRVIEGLDIHSYNSFPSGHSTTAFAIFCLLALLDEQKSRGWFWALLAIITAYSRVYLFQHFVEDIYVGSIIGTATSVAVFLFLNRYWDRNPKAWHDRRFRFRRS</sequence>
<dbReference type="Proteomes" id="UP001597116">
    <property type="component" value="Unassembled WGS sequence"/>
</dbReference>
<accession>A0ABW3QC77</accession>
<dbReference type="PANTHER" id="PTHR14969">
    <property type="entry name" value="SPHINGOSINE-1-PHOSPHATE PHOSPHOHYDROLASE"/>
    <property type="match status" value="1"/>
</dbReference>
<comment type="caution">
    <text evidence="3">The sequence shown here is derived from an EMBL/GenBank/DDBJ whole genome shotgun (WGS) entry which is preliminary data.</text>
</comment>
<evidence type="ECO:0000313" key="4">
    <source>
        <dbReference type="Proteomes" id="UP001597116"/>
    </source>
</evidence>
<dbReference type="InterPro" id="IPR000326">
    <property type="entry name" value="PAP2/HPO"/>
</dbReference>
<evidence type="ECO:0000313" key="3">
    <source>
        <dbReference type="EMBL" id="MFD1142590.1"/>
    </source>
</evidence>
<evidence type="ECO:0000256" key="1">
    <source>
        <dbReference type="SAM" id="Phobius"/>
    </source>
</evidence>
<feature type="transmembrane region" description="Helical" evidence="1">
    <location>
        <begin position="179"/>
        <end position="197"/>
    </location>
</feature>
<name>A0ABW3QC77_9BACT</name>
<gene>
    <name evidence="3" type="ORF">ACFQ4C_15800</name>
</gene>